<sequence length="183" mass="21241">MHSVIIASFIGLAAGAFDYSGSATLQDVKDFFSTSNDILLLARSYTHRINGYEPMCIYNEKWSITSKKSFIFITVLQHYRYGDERSQSAFGYPVYYTISRNAGMDDAPLMRATNRSDEKADHQQDSTKCELHIWKENYGLPIENCKREFVYRCPRHPYYFPSESLLCPFDIKYKLARGSFQFP</sequence>
<accession>A0A131XL57</accession>
<proteinExistence type="evidence at transcript level"/>
<organism evidence="2">
    <name type="scientific">Hyalomma excavatum</name>
    <dbReference type="NCBI Taxonomy" id="257692"/>
    <lineage>
        <taxon>Eukaryota</taxon>
        <taxon>Metazoa</taxon>
        <taxon>Ecdysozoa</taxon>
        <taxon>Arthropoda</taxon>
        <taxon>Chelicerata</taxon>
        <taxon>Arachnida</taxon>
        <taxon>Acari</taxon>
        <taxon>Parasitiformes</taxon>
        <taxon>Ixodida</taxon>
        <taxon>Ixodoidea</taxon>
        <taxon>Ixodidae</taxon>
        <taxon>Hyalomminae</taxon>
        <taxon>Hyalomma</taxon>
    </lineage>
</organism>
<evidence type="ECO:0000256" key="1">
    <source>
        <dbReference type="SAM" id="SignalP"/>
    </source>
</evidence>
<dbReference type="EMBL" id="GEFH01000698">
    <property type="protein sequence ID" value="JAP67883.1"/>
    <property type="molecule type" value="mRNA"/>
</dbReference>
<protein>
    <submittedName>
        <fullName evidence="2">Putative group i salivary lipocalin</fullName>
    </submittedName>
</protein>
<feature type="chain" id="PRO_5012227065" evidence="1">
    <location>
        <begin position="16"/>
        <end position="183"/>
    </location>
</feature>
<dbReference type="InterPro" id="IPR012674">
    <property type="entry name" value="Calycin"/>
</dbReference>
<keyword evidence="1" id="KW-0732">Signal</keyword>
<name>A0A131XL57_9ACAR</name>
<dbReference type="AlphaFoldDB" id="A0A131XL57"/>
<evidence type="ECO:0000313" key="2">
    <source>
        <dbReference type="EMBL" id="JAP67883.1"/>
    </source>
</evidence>
<dbReference type="SUPFAM" id="SSF50814">
    <property type="entry name" value="Lipocalins"/>
    <property type="match status" value="1"/>
</dbReference>
<feature type="signal peptide" evidence="1">
    <location>
        <begin position="1"/>
        <end position="15"/>
    </location>
</feature>
<reference evidence="2" key="1">
    <citation type="journal article" date="2017" name="Ticks Tick Borne Dis.">
        <title>An insight into the sialome of Hyalomma excavatum.</title>
        <authorList>
            <person name="Ribeiro J.M."/>
            <person name="Slovak M."/>
            <person name="Francischetti I.M."/>
        </authorList>
    </citation>
    <scope>NUCLEOTIDE SEQUENCE</scope>
    <source>
        <strain evidence="2">Samish</strain>
        <tissue evidence="2">Salivary glands</tissue>
    </source>
</reference>